<evidence type="ECO:0000256" key="3">
    <source>
        <dbReference type="ARBA" id="ARBA00022723"/>
    </source>
</evidence>
<dbReference type="Proteomes" id="UP001602013">
    <property type="component" value="Unassembled WGS sequence"/>
</dbReference>
<dbReference type="SUPFAM" id="SSF55103">
    <property type="entry name" value="FAD-linked oxidases, C-terminal domain"/>
    <property type="match status" value="1"/>
</dbReference>
<dbReference type="InterPro" id="IPR004113">
    <property type="entry name" value="FAD-bd_oxidored_4_C"/>
</dbReference>
<evidence type="ECO:0000259" key="9">
    <source>
        <dbReference type="PROSITE" id="PS51387"/>
    </source>
</evidence>
<sequence length="973" mass="106758">MASRNLLLESALRRRVDGEVRFDDGSRALYSTDASNYRQVPVGVVVPRTVEAAMEAVAMCREQDVPVLSRGGGTSLGGQCCNAAVVIDWSKYCDRIVEIDPDAKSVTVEPGIVLDTLNARVAEYDLMIGPRPATHDHCTIGGMLGNNSCGSTAQAFGKMSDNVLGLDVLTYDGDRFWAGPGGGDVPAQMTARLRSIAERYGEEIRRRFPAIPRRVSGYNLDALLPENGFDLANALVGSESTLVTILRARMRLVNRPKARAMVVFGYPSIFEAADAVPAILPHKPLALEGLDDKLIGFEKRKHLNAEALRLLPEGAGWLIVQFGADTQDEADARARDLAEELSHAAVRFFGDPRHEDELWQIREAGLGATAWVPLEPDTWPGWEDSAVAPEDLGAYLRDLHRLQEEYGYAEASTLYGHFGQACVHTRMPFDLVTAEGIRKYREFVERAADLAVSYNGSLSGEHGDGQARGELWPTMFGAELMPAFAEFKAVFDPRERMSPGKLVRLSGDEPYRMDENLRLGTDYAPPHLDTHFAYPHDRGSFARAALRCVGVGKCRREEGGVMCPSYRATREEKHSTRGRARLLFEMVNGGVIEDGWRSEAVMDALDLCLACKGCKSDCPVNVDMATYKAEFMAHHYAGRLRPRAHYSMGWLPVWARLAALAPALVNFITGTPPLDELVKRAGGIALERALPPFAAARFSRSYRRRGPRGDGHRGEVLLWPDTFMDNFHPEVGVAAVRVLERAGFTVRLPRAAACCGLTWISTGQLGVARKVIERTVAVLREEIRAGLPIVGLEPSCTAVFRSDAAELMPHDLDVRRLRDQTRTLAELLDEHGVEPPPMDREVVAQPHCHQHAVMRFDADRRLLEAAGAGLTVLDAGCCGLAGNFGFEDGHHAVSMACAEDALLPALRAAPPHALVLADGFSCRTQIEQAQIGRRPIHLAEALDQAWREAVSGALPRQARRLMPVPADRTSDSR</sequence>
<keyword evidence="5" id="KW-0560">Oxidoreductase</keyword>
<dbReference type="PANTHER" id="PTHR11748:SF119">
    <property type="entry name" value="D-2-HYDROXYGLUTARATE DEHYDROGENASE"/>
    <property type="match status" value="1"/>
</dbReference>
<comment type="caution">
    <text evidence="10">The sequence shown here is derived from an EMBL/GenBank/DDBJ whole genome shotgun (WGS) entry which is preliminary data.</text>
</comment>
<evidence type="ECO:0000256" key="4">
    <source>
        <dbReference type="ARBA" id="ARBA00022827"/>
    </source>
</evidence>
<dbReference type="PROSITE" id="PS00198">
    <property type="entry name" value="4FE4S_FER_1"/>
    <property type="match status" value="1"/>
</dbReference>
<keyword evidence="7" id="KW-0411">Iron-sulfur</keyword>
<evidence type="ECO:0000256" key="1">
    <source>
        <dbReference type="ARBA" id="ARBA00001974"/>
    </source>
</evidence>
<dbReference type="Gene3D" id="3.30.43.10">
    <property type="entry name" value="Uridine Diphospho-n-acetylenolpyruvylglucosamine Reductase, domain 2"/>
    <property type="match status" value="1"/>
</dbReference>
<evidence type="ECO:0000256" key="6">
    <source>
        <dbReference type="ARBA" id="ARBA00023004"/>
    </source>
</evidence>
<dbReference type="InterPro" id="IPR016164">
    <property type="entry name" value="FAD-linked_Oxase-like_C"/>
</dbReference>
<evidence type="ECO:0000259" key="8">
    <source>
        <dbReference type="PROSITE" id="PS51379"/>
    </source>
</evidence>
<accession>A0ABW6STY6</accession>
<protein>
    <submittedName>
        <fullName evidence="10">FAD-binding and (Fe-S)-binding domain-containing protein</fullName>
    </submittedName>
</protein>
<organism evidence="10 11">
    <name type="scientific">Microtetraspora malaysiensis</name>
    <dbReference type="NCBI Taxonomy" id="161358"/>
    <lineage>
        <taxon>Bacteria</taxon>
        <taxon>Bacillati</taxon>
        <taxon>Actinomycetota</taxon>
        <taxon>Actinomycetes</taxon>
        <taxon>Streptosporangiales</taxon>
        <taxon>Streptosporangiaceae</taxon>
        <taxon>Microtetraspora</taxon>
    </lineage>
</organism>
<dbReference type="Pfam" id="PF02913">
    <property type="entry name" value="FAD-oxidase_C"/>
    <property type="match status" value="1"/>
</dbReference>
<keyword evidence="4" id="KW-0274">FAD</keyword>
<comment type="cofactor">
    <cofactor evidence="1">
        <name>FAD</name>
        <dbReference type="ChEBI" id="CHEBI:57692"/>
    </cofactor>
</comment>
<dbReference type="Gene3D" id="3.30.70.2740">
    <property type="match status" value="1"/>
</dbReference>
<proteinExistence type="predicted"/>
<evidence type="ECO:0000256" key="7">
    <source>
        <dbReference type="ARBA" id="ARBA00023014"/>
    </source>
</evidence>
<evidence type="ECO:0000256" key="2">
    <source>
        <dbReference type="ARBA" id="ARBA00022630"/>
    </source>
</evidence>
<keyword evidence="3" id="KW-0479">Metal-binding</keyword>
<dbReference type="InterPro" id="IPR004017">
    <property type="entry name" value="Cys_rich_dom"/>
</dbReference>
<keyword evidence="2" id="KW-0285">Flavoprotein</keyword>
<keyword evidence="11" id="KW-1185">Reference proteome</keyword>
<keyword evidence="6" id="KW-0408">Iron</keyword>
<dbReference type="PROSITE" id="PS51387">
    <property type="entry name" value="FAD_PCMH"/>
    <property type="match status" value="1"/>
</dbReference>
<dbReference type="PROSITE" id="PS51379">
    <property type="entry name" value="4FE4S_FER_2"/>
    <property type="match status" value="1"/>
</dbReference>
<evidence type="ECO:0000313" key="10">
    <source>
        <dbReference type="EMBL" id="MFF3668343.1"/>
    </source>
</evidence>
<dbReference type="Pfam" id="PF02754">
    <property type="entry name" value="CCG"/>
    <property type="match status" value="1"/>
</dbReference>
<reference evidence="10 11" key="1">
    <citation type="submission" date="2024-10" db="EMBL/GenBank/DDBJ databases">
        <title>The Natural Products Discovery Center: Release of the First 8490 Sequenced Strains for Exploring Actinobacteria Biosynthetic Diversity.</title>
        <authorList>
            <person name="Kalkreuter E."/>
            <person name="Kautsar S.A."/>
            <person name="Yang D."/>
            <person name="Bader C.D."/>
            <person name="Teijaro C.N."/>
            <person name="Fluegel L."/>
            <person name="Davis C.M."/>
            <person name="Simpson J.R."/>
            <person name="Lauterbach L."/>
            <person name="Steele A.D."/>
            <person name="Gui C."/>
            <person name="Meng S."/>
            <person name="Li G."/>
            <person name="Viehrig K."/>
            <person name="Ye F."/>
            <person name="Su P."/>
            <person name="Kiefer A.F."/>
            <person name="Nichols A."/>
            <person name="Cepeda A.J."/>
            <person name="Yan W."/>
            <person name="Fan B."/>
            <person name="Jiang Y."/>
            <person name="Adhikari A."/>
            <person name="Zheng C.-J."/>
            <person name="Schuster L."/>
            <person name="Cowan T.M."/>
            <person name="Smanski M.J."/>
            <person name="Chevrette M.G."/>
            <person name="De Carvalho L.P.S."/>
            <person name="Shen B."/>
        </authorList>
    </citation>
    <scope>NUCLEOTIDE SEQUENCE [LARGE SCALE GENOMIC DNA]</scope>
    <source>
        <strain evidence="10 11">NPDC002173</strain>
    </source>
</reference>
<dbReference type="RefSeq" id="WP_387413843.1">
    <property type="nucleotide sequence ID" value="NZ_JBIASD010000015.1"/>
</dbReference>
<dbReference type="SUPFAM" id="SSF56176">
    <property type="entry name" value="FAD-binding/transporter-associated domain-like"/>
    <property type="match status" value="1"/>
</dbReference>
<dbReference type="Gene3D" id="3.30.465.10">
    <property type="match status" value="1"/>
</dbReference>
<dbReference type="PANTHER" id="PTHR11748">
    <property type="entry name" value="D-LACTATE DEHYDROGENASE"/>
    <property type="match status" value="1"/>
</dbReference>
<dbReference type="SUPFAM" id="SSF46548">
    <property type="entry name" value="alpha-helical ferredoxin"/>
    <property type="match status" value="1"/>
</dbReference>
<evidence type="ECO:0000256" key="5">
    <source>
        <dbReference type="ARBA" id="ARBA00023002"/>
    </source>
</evidence>
<feature type="domain" description="4Fe-4S ferredoxin-type" evidence="8">
    <location>
        <begin position="598"/>
        <end position="628"/>
    </location>
</feature>
<dbReference type="InterPro" id="IPR016167">
    <property type="entry name" value="FAD-bd_PCMH_sub1"/>
</dbReference>
<dbReference type="InterPro" id="IPR016166">
    <property type="entry name" value="FAD-bd_PCMH"/>
</dbReference>
<dbReference type="InterPro" id="IPR016169">
    <property type="entry name" value="FAD-bd_PCMH_sub2"/>
</dbReference>
<feature type="domain" description="FAD-binding PCMH-type" evidence="9">
    <location>
        <begin position="37"/>
        <end position="255"/>
    </location>
</feature>
<evidence type="ECO:0000313" key="11">
    <source>
        <dbReference type="Proteomes" id="UP001602013"/>
    </source>
</evidence>
<dbReference type="Pfam" id="PF13183">
    <property type="entry name" value="Fer4_8"/>
    <property type="match status" value="1"/>
</dbReference>
<gene>
    <name evidence="10" type="ORF">ACFYXI_22405</name>
</gene>
<dbReference type="InterPro" id="IPR017896">
    <property type="entry name" value="4Fe4S_Fe-S-bd"/>
</dbReference>
<dbReference type="InterPro" id="IPR017900">
    <property type="entry name" value="4Fe4S_Fe_S_CS"/>
</dbReference>
<dbReference type="Pfam" id="PF01565">
    <property type="entry name" value="FAD_binding_4"/>
    <property type="match status" value="1"/>
</dbReference>
<dbReference type="InterPro" id="IPR006094">
    <property type="entry name" value="Oxid_FAD_bind_N"/>
</dbReference>
<dbReference type="InterPro" id="IPR036318">
    <property type="entry name" value="FAD-bd_PCMH-like_sf"/>
</dbReference>
<dbReference type="EMBL" id="JBIASD010000015">
    <property type="protein sequence ID" value="MFF3668343.1"/>
    <property type="molecule type" value="Genomic_DNA"/>
</dbReference>
<name>A0ABW6STY6_9ACTN</name>